<evidence type="ECO:0000256" key="1">
    <source>
        <dbReference type="ARBA" id="ARBA00012528"/>
    </source>
</evidence>
<dbReference type="PROSITE" id="PS50887">
    <property type="entry name" value="GGDEF"/>
    <property type="match status" value="1"/>
</dbReference>
<dbReference type="SUPFAM" id="SSF55073">
    <property type="entry name" value="Nucleotide cyclase"/>
    <property type="match status" value="1"/>
</dbReference>
<dbReference type="FunFam" id="3.30.70.270:FF:000001">
    <property type="entry name" value="Diguanylate cyclase domain protein"/>
    <property type="match status" value="1"/>
</dbReference>
<dbReference type="RefSeq" id="WP_307685817.1">
    <property type="nucleotide sequence ID" value="NZ_JAUSRD010000010.1"/>
</dbReference>
<dbReference type="CDD" id="cd01949">
    <property type="entry name" value="GGDEF"/>
    <property type="match status" value="1"/>
</dbReference>
<keyword evidence="3" id="KW-0472">Membrane</keyword>
<protein>
    <recommendedName>
        <fullName evidence="1">diguanylate cyclase</fullName>
        <ecNumber evidence="1">2.7.7.65</ecNumber>
    </recommendedName>
</protein>
<dbReference type="GO" id="GO:1902201">
    <property type="term" value="P:negative regulation of bacterial-type flagellum-dependent cell motility"/>
    <property type="evidence" value="ECO:0007669"/>
    <property type="project" value="TreeGrafter"/>
</dbReference>
<dbReference type="Gene3D" id="3.30.70.270">
    <property type="match status" value="1"/>
</dbReference>
<dbReference type="EC" id="2.7.7.65" evidence="1"/>
<organism evidence="5 6">
    <name type="scientific">Variovorax boronicumulans</name>
    <dbReference type="NCBI Taxonomy" id="436515"/>
    <lineage>
        <taxon>Bacteria</taxon>
        <taxon>Pseudomonadati</taxon>
        <taxon>Pseudomonadota</taxon>
        <taxon>Betaproteobacteria</taxon>
        <taxon>Burkholderiales</taxon>
        <taxon>Comamonadaceae</taxon>
        <taxon>Variovorax</taxon>
    </lineage>
</organism>
<keyword evidence="3" id="KW-0812">Transmembrane</keyword>
<dbReference type="SMART" id="SM00267">
    <property type="entry name" value="GGDEF"/>
    <property type="match status" value="1"/>
</dbReference>
<dbReference type="InterPro" id="IPR050469">
    <property type="entry name" value="Diguanylate_Cyclase"/>
</dbReference>
<dbReference type="InterPro" id="IPR029787">
    <property type="entry name" value="Nucleotide_cyclase"/>
</dbReference>
<dbReference type="PANTHER" id="PTHR45138:SF9">
    <property type="entry name" value="DIGUANYLATE CYCLASE DGCM-RELATED"/>
    <property type="match status" value="1"/>
</dbReference>
<name>A0AAW8D2A8_9BURK</name>
<dbReference type="GO" id="GO:0043709">
    <property type="term" value="P:cell adhesion involved in single-species biofilm formation"/>
    <property type="evidence" value="ECO:0007669"/>
    <property type="project" value="TreeGrafter"/>
</dbReference>
<dbReference type="Pfam" id="PF22588">
    <property type="entry name" value="dCache_1_like"/>
    <property type="match status" value="1"/>
</dbReference>
<comment type="catalytic activity">
    <reaction evidence="2">
        <text>2 GTP = 3',3'-c-di-GMP + 2 diphosphate</text>
        <dbReference type="Rhea" id="RHEA:24898"/>
        <dbReference type="ChEBI" id="CHEBI:33019"/>
        <dbReference type="ChEBI" id="CHEBI:37565"/>
        <dbReference type="ChEBI" id="CHEBI:58805"/>
        <dbReference type="EC" id="2.7.7.65"/>
    </reaction>
</comment>
<dbReference type="Gene3D" id="3.30.450.20">
    <property type="entry name" value="PAS domain"/>
    <property type="match status" value="2"/>
</dbReference>
<dbReference type="PANTHER" id="PTHR45138">
    <property type="entry name" value="REGULATORY COMPONENTS OF SENSORY TRANSDUCTION SYSTEM"/>
    <property type="match status" value="1"/>
</dbReference>
<dbReference type="GO" id="GO:0005886">
    <property type="term" value="C:plasma membrane"/>
    <property type="evidence" value="ECO:0007669"/>
    <property type="project" value="TreeGrafter"/>
</dbReference>
<evidence type="ECO:0000256" key="3">
    <source>
        <dbReference type="SAM" id="Phobius"/>
    </source>
</evidence>
<dbReference type="InterPro" id="IPR054327">
    <property type="entry name" value="His-kinase-like_sensor"/>
</dbReference>
<accession>A0AAW8D2A8</accession>
<dbReference type="AlphaFoldDB" id="A0AAW8D2A8"/>
<dbReference type="CDD" id="cd12915">
    <property type="entry name" value="PDC2_DGC_like"/>
    <property type="match status" value="1"/>
</dbReference>
<dbReference type="Pfam" id="PF00990">
    <property type="entry name" value="GGDEF"/>
    <property type="match status" value="1"/>
</dbReference>
<feature type="transmembrane region" description="Helical" evidence="3">
    <location>
        <begin position="282"/>
        <end position="300"/>
    </location>
</feature>
<sequence length="499" mass="54409">MKRDVGLARFLLLAVVLSVSSATAWQIWSTREHALAEIDVGNLNLAKALNIYADGVFTQSTVLLLGLSERLEAEGRELESLRRIQTLVRGQEQLLDQLRGLSVLDAQGDSILQSRTGESSGNSSAERAYFLHHRNSPSRDFFIGPPIKSRTSGEWGITISRRLEDPDGRFTGVVAVTLAVESFLQPFGSIDIGSGGAISLATTSGQLLVRYPYREQDVGRDISKSPNFLRHYADVASGTASFRSGLDGIPRIYAFRKSDRYPVVTTVALGQSEALRAWRRQALLTLGVVGVLLAAMAMVGRRLIINIQHRVSAEASLMATREALLKANGRLELLATQDQLTGVANRRGFDETLSLECRRAAREGAALALVLVDLDYFKRFNDTYGHLAGDKCLQAVAAELQHCANRPGDLVARYGGEELAVILPRTDLQGAKDFADRLVARIHALNISHRASPHGRVTCSAGASSFQEIHADGVEHRLIEAADRALYEAKKSGRNRSAS</sequence>
<dbReference type="EMBL" id="JAUSRD010000010">
    <property type="protein sequence ID" value="MDP9894863.1"/>
    <property type="molecule type" value="Genomic_DNA"/>
</dbReference>
<dbReference type="Proteomes" id="UP001242045">
    <property type="component" value="Unassembled WGS sequence"/>
</dbReference>
<dbReference type="GO" id="GO:0052621">
    <property type="term" value="F:diguanylate cyclase activity"/>
    <property type="evidence" value="ECO:0007669"/>
    <property type="project" value="UniProtKB-EC"/>
</dbReference>
<gene>
    <name evidence="5" type="ORF">J2W31_003988</name>
</gene>
<proteinExistence type="predicted"/>
<reference evidence="5" key="1">
    <citation type="submission" date="2023-07" db="EMBL/GenBank/DDBJ databases">
        <title>Sorghum-associated microbial communities from plants grown in Nebraska, USA.</title>
        <authorList>
            <person name="Schachtman D."/>
        </authorList>
    </citation>
    <scope>NUCLEOTIDE SEQUENCE</scope>
    <source>
        <strain evidence="5">DS3754</strain>
    </source>
</reference>
<feature type="domain" description="GGDEF" evidence="4">
    <location>
        <begin position="365"/>
        <end position="499"/>
    </location>
</feature>
<keyword evidence="3" id="KW-1133">Transmembrane helix</keyword>
<evidence type="ECO:0000259" key="4">
    <source>
        <dbReference type="PROSITE" id="PS50887"/>
    </source>
</evidence>
<comment type="caution">
    <text evidence="5">The sequence shown here is derived from an EMBL/GenBank/DDBJ whole genome shotgun (WGS) entry which is preliminary data.</text>
</comment>
<dbReference type="InterPro" id="IPR043128">
    <property type="entry name" value="Rev_trsase/Diguanyl_cyclase"/>
</dbReference>
<evidence type="ECO:0000256" key="2">
    <source>
        <dbReference type="ARBA" id="ARBA00034247"/>
    </source>
</evidence>
<dbReference type="InterPro" id="IPR000160">
    <property type="entry name" value="GGDEF_dom"/>
</dbReference>
<evidence type="ECO:0000313" key="5">
    <source>
        <dbReference type="EMBL" id="MDP9894863.1"/>
    </source>
</evidence>
<dbReference type="CDD" id="cd12914">
    <property type="entry name" value="PDC1_DGC_like"/>
    <property type="match status" value="1"/>
</dbReference>
<evidence type="ECO:0000313" key="6">
    <source>
        <dbReference type="Proteomes" id="UP001242045"/>
    </source>
</evidence>
<dbReference type="NCBIfam" id="TIGR00254">
    <property type="entry name" value="GGDEF"/>
    <property type="match status" value="1"/>
</dbReference>